<reference evidence="7" key="3">
    <citation type="submission" date="2025-09" db="UniProtKB">
        <authorList>
            <consortium name="Ensembl"/>
        </authorList>
    </citation>
    <scope>IDENTIFICATION</scope>
</reference>
<dbReference type="CDD" id="cd11293">
    <property type="entry name" value="gelsolin_S4_like"/>
    <property type="match status" value="1"/>
</dbReference>
<dbReference type="SUPFAM" id="SSF55753">
    <property type="entry name" value="Actin depolymerizing proteins"/>
    <property type="match status" value="5"/>
</dbReference>
<protein>
    <recommendedName>
        <fullName evidence="6">HP domain-containing protein</fullName>
    </recommendedName>
</protein>
<dbReference type="InterPro" id="IPR036886">
    <property type="entry name" value="Villin_headpiece_dom_sf"/>
</dbReference>
<evidence type="ECO:0000256" key="1">
    <source>
        <dbReference type="ARBA" id="ARBA00008418"/>
    </source>
</evidence>
<dbReference type="PROSITE" id="PS51089">
    <property type="entry name" value="HP"/>
    <property type="match status" value="1"/>
</dbReference>
<dbReference type="InterPro" id="IPR007122">
    <property type="entry name" value="Villin/Gelsolin"/>
</dbReference>
<dbReference type="GO" id="GO:0008154">
    <property type="term" value="P:actin polymerization or depolymerization"/>
    <property type="evidence" value="ECO:0007669"/>
    <property type="project" value="TreeGrafter"/>
</dbReference>
<keyword evidence="2" id="KW-0117">Actin capping</keyword>
<dbReference type="SMART" id="SM00153">
    <property type="entry name" value="VHP"/>
    <property type="match status" value="1"/>
</dbReference>
<evidence type="ECO:0000256" key="2">
    <source>
        <dbReference type="ARBA" id="ARBA00022467"/>
    </source>
</evidence>
<organism evidence="7 8">
    <name type="scientific">Ciona savignyi</name>
    <name type="common">Pacific transparent sea squirt</name>
    <dbReference type="NCBI Taxonomy" id="51511"/>
    <lineage>
        <taxon>Eukaryota</taxon>
        <taxon>Metazoa</taxon>
        <taxon>Chordata</taxon>
        <taxon>Tunicata</taxon>
        <taxon>Ascidiacea</taxon>
        <taxon>Phlebobranchia</taxon>
        <taxon>Cionidae</taxon>
        <taxon>Ciona</taxon>
    </lineage>
</organism>
<dbReference type="Gene3D" id="1.10.950.10">
    <property type="entry name" value="Villin headpiece domain"/>
    <property type="match status" value="1"/>
</dbReference>
<accession>H2ZGB5</accession>
<evidence type="ECO:0000313" key="7">
    <source>
        <dbReference type="Ensembl" id="ENSCSAVP00000016631.1"/>
    </source>
</evidence>
<evidence type="ECO:0000256" key="4">
    <source>
        <dbReference type="ARBA" id="ARBA00022837"/>
    </source>
</evidence>
<keyword evidence="8" id="KW-1185">Reference proteome</keyword>
<dbReference type="SMART" id="SM00262">
    <property type="entry name" value="GEL"/>
    <property type="match status" value="6"/>
</dbReference>
<dbReference type="CDD" id="cd11289">
    <property type="entry name" value="gelsolin_S2_like"/>
    <property type="match status" value="1"/>
</dbReference>
<dbReference type="CDD" id="cd11288">
    <property type="entry name" value="gelsolin_S5_like"/>
    <property type="match status" value="1"/>
</dbReference>
<dbReference type="GO" id="GO:0051014">
    <property type="term" value="P:actin filament severing"/>
    <property type="evidence" value="ECO:0007669"/>
    <property type="project" value="TreeGrafter"/>
</dbReference>
<dbReference type="InterPro" id="IPR003128">
    <property type="entry name" value="Villin_headpiece"/>
</dbReference>
<feature type="domain" description="HP" evidence="6">
    <location>
        <begin position="798"/>
        <end position="863"/>
    </location>
</feature>
<dbReference type="CDD" id="cd11292">
    <property type="entry name" value="gelsolin_S3_like"/>
    <property type="match status" value="1"/>
</dbReference>
<dbReference type="PANTHER" id="PTHR11977:SF123">
    <property type="entry name" value="GELSOLIN"/>
    <property type="match status" value="1"/>
</dbReference>
<dbReference type="Proteomes" id="UP000007875">
    <property type="component" value="Unassembled WGS sequence"/>
</dbReference>
<comment type="similarity">
    <text evidence="1">Belongs to the villin/gelsolin family.</text>
</comment>
<dbReference type="InterPro" id="IPR029006">
    <property type="entry name" value="ADF-H/Gelsolin-like_dom_sf"/>
</dbReference>
<dbReference type="PRINTS" id="PR00597">
    <property type="entry name" value="GELSOLIN"/>
</dbReference>
<keyword evidence="5" id="KW-0009">Actin-binding</keyword>
<dbReference type="Ensembl" id="ENSCSAVT00000016812.1">
    <property type="protein sequence ID" value="ENSCSAVP00000016631.1"/>
    <property type="gene ID" value="ENSCSAVG00000009771.1"/>
</dbReference>
<evidence type="ECO:0000256" key="5">
    <source>
        <dbReference type="ARBA" id="ARBA00023203"/>
    </source>
</evidence>
<dbReference type="GO" id="GO:0005737">
    <property type="term" value="C:cytoplasm"/>
    <property type="evidence" value="ECO:0007669"/>
    <property type="project" value="TreeGrafter"/>
</dbReference>
<reference evidence="7" key="2">
    <citation type="submission" date="2025-08" db="UniProtKB">
        <authorList>
            <consortium name="Ensembl"/>
        </authorList>
    </citation>
    <scope>IDENTIFICATION</scope>
</reference>
<sequence>IETKSFFSQNMEVVPISKKTYGSFFTGDAYIILNSRKVGSGFSYNLHFWLGNHSSQDEQGAAAMLATQLDDYLGGDPVQYRETQGYESEMFKGYFKSGIVYNKGGVASGFKHAETNQYDVRRLLHVKGRKTVTATEVEFAWTSFNLGDVFLVDLGKIIIQWNGPESNRMERLKGTLLAKDIRDRERGGRAQVLVIDGENEKANDKTFGAMVKLLGNKPSQIKAATSDEKVSRARLSQLKLFHVSDQSGQLTVQEVATKPLTQDLLNHDDCYILDQGGSKIYVWKGKSATKEERSGAMDRAMGYVKAKGYSDHTQIETVPDGAESAMFKQLFKGWRSKNETVGRGSIYTKGKIGIVAHVRFDATSMHAQPELAAQHRMVDDGTGKIEIWRIEQNELAPVDESTYGQFYGGDCYLILYTYENNGRKAYIIYYWQVRNISFIGHHNSTCVTTSKPSRDQTKQSKCATGRHATADEITASAFHAVALDDKYDGAPVQIRVIMGKEPKHFMAMFKGKLIIFEVIGPLFLIKSHLTRPYFAQGGTSRKTEEPQEEPLRRLFQVRGTNEFNTKAIEVKAVASSLNSNDVFLFKTPAEMYMWCGKGCSGDEREMAKNVSQVISKRDMDTISEGNENLHFWAALGGKVPYSNSPKLQEGGEDADSARLYECSNASGNFRCEEIANFAQEDLDEDDVMLLDAHSEIYLWIGSGANKQEKEESVVTAINYLRTDPTDSRDPHTPIITVKQGFEPPTFTGWFMAWDPSKWSVSYPQGFDSVLASALPPPPPVVEAPAESNHTGATNHHPVGVVNFYPLDQLTTKGEELPPDVDHTKKEQHLSDSDFELVFGMDKMDFYNKPAWKQSDLKKKKGLF</sequence>
<dbReference type="STRING" id="51511.ENSCSAVP00000016631"/>
<dbReference type="InParanoid" id="H2ZGB5"/>
<dbReference type="Pfam" id="PF00626">
    <property type="entry name" value="Gelsolin"/>
    <property type="match status" value="5"/>
</dbReference>
<dbReference type="FunFam" id="3.40.20.10:FF:000027">
    <property type="entry name" value="Villin 1"/>
    <property type="match status" value="1"/>
</dbReference>
<dbReference type="InterPro" id="IPR036180">
    <property type="entry name" value="Gelsolin-like_dom_sf"/>
</dbReference>
<dbReference type="FunFam" id="3.40.20.10:FF:000005">
    <property type="entry name" value="Gelsolin"/>
    <property type="match status" value="1"/>
</dbReference>
<keyword evidence="4" id="KW-0106">Calcium</keyword>
<evidence type="ECO:0000259" key="6">
    <source>
        <dbReference type="PROSITE" id="PS51089"/>
    </source>
</evidence>
<dbReference type="PANTHER" id="PTHR11977">
    <property type="entry name" value="VILLIN"/>
    <property type="match status" value="1"/>
</dbReference>
<keyword evidence="3" id="KW-0677">Repeat</keyword>
<dbReference type="SUPFAM" id="SSF82754">
    <property type="entry name" value="C-terminal, gelsolin-like domain of Sec23/24"/>
    <property type="match status" value="1"/>
</dbReference>
<proteinExistence type="inferred from homology"/>
<dbReference type="eggNOG" id="KOG0443">
    <property type="taxonomic scope" value="Eukaryota"/>
</dbReference>
<name>H2ZGB5_CIOSA</name>
<dbReference type="FunFam" id="3.40.20.10:FF:000001">
    <property type="entry name" value="Gelsolin"/>
    <property type="match status" value="1"/>
</dbReference>
<evidence type="ECO:0000256" key="3">
    <source>
        <dbReference type="ARBA" id="ARBA00022737"/>
    </source>
</evidence>
<dbReference type="CDD" id="cd11290">
    <property type="entry name" value="gelsolin_S1_like"/>
    <property type="match status" value="1"/>
</dbReference>
<dbReference type="SUPFAM" id="SSF47050">
    <property type="entry name" value="VHP, Villin headpiece domain"/>
    <property type="match status" value="1"/>
</dbReference>
<dbReference type="InterPro" id="IPR007123">
    <property type="entry name" value="Gelsolin-like_dom"/>
</dbReference>
<dbReference type="CDD" id="cd11291">
    <property type="entry name" value="gelsolin_S6_like"/>
    <property type="match status" value="1"/>
</dbReference>
<dbReference type="GO" id="GO:0015629">
    <property type="term" value="C:actin cytoskeleton"/>
    <property type="evidence" value="ECO:0007669"/>
    <property type="project" value="TreeGrafter"/>
</dbReference>
<dbReference type="AlphaFoldDB" id="H2ZGB5"/>
<dbReference type="GO" id="GO:0005546">
    <property type="term" value="F:phosphatidylinositol-4,5-bisphosphate binding"/>
    <property type="evidence" value="ECO:0007669"/>
    <property type="project" value="TreeGrafter"/>
</dbReference>
<dbReference type="Pfam" id="PF02209">
    <property type="entry name" value="VHP"/>
    <property type="match status" value="1"/>
</dbReference>
<evidence type="ECO:0000313" key="8">
    <source>
        <dbReference type="Proteomes" id="UP000007875"/>
    </source>
</evidence>
<dbReference type="GO" id="GO:0051016">
    <property type="term" value="P:barbed-end actin filament capping"/>
    <property type="evidence" value="ECO:0007669"/>
    <property type="project" value="TreeGrafter"/>
</dbReference>
<dbReference type="GeneTree" id="ENSGT00940000159587"/>
<dbReference type="Gene3D" id="3.40.20.10">
    <property type="entry name" value="Severin"/>
    <property type="match status" value="6"/>
</dbReference>
<reference evidence="8" key="1">
    <citation type="submission" date="2003-08" db="EMBL/GenBank/DDBJ databases">
        <authorList>
            <person name="Birren B."/>
            <person name="Nusbaum C."/>
            <person name="Abebe A."/>
            <person name="Abouelleil A."/>
            <person name="Adekoya E."/>
            <person name="Ait-zahra M."/>
            <person name="Allen N."/>
            <person name="Allen T."/>
            <person name="An P."/>
            <person name="Anderson M."/>
            <person name="Anderson S."/>
            <person name="Arachchi H."/>
            <person name="Armbruster J."/>
            <person name="Bachantsang P."/>
            <person name="Baldwin J."/>
            <person name="Barry A."/>
            <person name="Bayul T."/>
            <person name="Blitshsteyn B."/>
            <person name="Bloom T."/>
            <person name="Blye J."/>
            <person name="Boguslavskiy L."/>
            <person name="Borowsky M."/>
            <person name="Boukhgalter B."/>
            <person name="Brunache A."/>
            <person name="Butler J."/>
            <person name="Calixte N."/>
            <person name="Calvo S."/>
            <person name="Camarata J."/>
            <person name="Campo K."/>
            <person name="Chang J."/>
            <person name="Cheshatsang Y."/>
            <person name="Citroen M."/>
            <person name="Collymore A."/>
            <person name="Considine T."/>
            <person name="Cook A."/>
            <person name="Cooke P."/>
            <person name="Corum B."/>
            <person name="Cuomo C."/>
            <person name="David R."/>
            <person name="Dawoe T."/>
            <person name="Degray S."/>
            <person name="Dodge S."/>
            <person name="Dooley K."/>
            <person name="Dorje P."/>
            <person name="Dorjee K."/>
            <person name="Dorris L."/>
            <person name="Duffey N."/>
            <person name="Dupes A."/>
            <person name="Elkins T."/>
            <person name="Engels R."/>
            <person name="Erickson J."/>
            <person name="Farina A."/>
            <person name="Faro S."/>
            <person name="Ferreira P."/>
            <person name="Fischer H."/>
            <person name="Fitzgerald M."/>
            <person name="Foley K."/>
            <person name="Gage D."/>
            <person name="Galagan J."/>
            <person name="Gearin G."/>
            <person name="Gnerre S."/>
            <person name="Gnirke A."/>
            <person name="Goyette A."/>
            <person name="Graham J."/>
            <person name="Grandbois E."/>
            <person name="Gyaltsen K."/>
            <person name="Hafez N."/>
            <person name="Hagopian D."/>
            <person name="Hagos B."/>
            <person name="Hall J."/>
            <person name="Hatcher B."/>
            <person name="Heller A."/>
            <person name="Higgins H."/>
            <person name="Honan T."/>
            <person name="Horn A."/>
            <person name="Houde N."/>
            <person name="Hughes L."/>
            <person name="Hulme W."/>
            <person name="Husby E."/>
            <person name="Iliev I."/>
            <person name="Jaffe D."/>
            <person name="Jones C."/>
            <person name="Kamal M."/>
            <person name="Kamat A."/>
            <person name="Kamvysselis M."/>
            <person name="Karlsson E."/>
            <person name="Kells C."/>
            <person name="Kieu A."/>
            <person name="Kisner P."/>
            <person name="Kodira C."/>
            <person name="Kulbokas E."/>
            <person name="Labutti K."/>
            <person name="Lama D."/>
            <person name="Landers T."/>
            <person name="Leger J."/>
            <person name="Levine S."/>
            <person name="Lewis D."/>
            <person name="Lewis T."/>
            <person name="Lindblad-toh K."/>
            <person name="Liu X."/>
            <person name="Lokyitsang T."/>
            <person name="Lokyitsang Y."/>
            <person name="Lucien O."/>
            <person name="Lui A."/>
            <person name="Ma L.J."/>
            <person name="Mabbitt R."/>
            <person name="Macdonald J."/>
            <person name="Maclean C."/>
            <person name="Major J."/>
            <person name="Manning J."/>
            <person name="Marabella R."/>
            <person name="Maru K."/>
            <person name="Matthews C."/>
            <person name="Mauceli E."/>
            <person name="Mccarthy M."/>
            <person name="Mcdonough S."/>
            <person name="Mcghee T."/>
            <person name="Meldrim J."/>
            <person name="Meneus L."/>
            <person name="Mesirov J."/>
            <person name="Mihalev A."/>
            <person name="Mihova T."/>
            <person name="Mikkelsen T."/>
            <person name="Mlenga V."/>
            <person name="Moru K."/>
            <person name="Mozes J."/>
            <person name="Mulrain L."/>
            <person name="Munson G."/>
            <person name="Naylor J."/>
            <person name="Newes C."/>
            <person name="Nguyen C."/>
            <person name="Nguyen N."/>
            <person name="Nguyen T."/>
            <person name="Nicol R."/>
            <person name="Nielsen C."/>
            <person name="Nizzari M."/>
            <person name="Norbu C."/>
            <person name="Norbu N."/>
            <person name="O'donnell P."/>
            <person name="Okoawo O."/>
            <person name="O'leary S."/>
            <person name="Omotosho B."/>
            <person name="O'neill K."/>
            <person name="Osman S."/>
            <person name="Parker S."/>
            <person name="Perrin D."/>
            <person name="Phunkhang P."/>
            <person name="Piqani B."/>
            <person name="Purcell S."/>
            <person name="Rachupka T."/>
            <person name="Ramasamy U."/>
            <person name="Rameau R."/>
            <person name="Ray V."/>
            <person name="Raymond C."/>
            <person name="Retta R."/>
            <person name="Richardson S."/>
            <person name="Rise C."/>
            <person name="Rodriguez J."/>
            <person name="Rogers J."/>
            <person name="Rogov P."/>
            <person name="Rutman M."/>
            <person name="Schupbach R."/>
            <person name="Seaman C."/>
            <person name="Settipalli S."/>
            <person name="Sharpe T."/>
            <person name="Sheridan J."/>
            <person name="Sherpa N."/>
            <person name="Shi J."/>
            <person name="Smirnov S."/>
            <person name="Smith C."/>
            <person name="Sougnez C."/>
            <person name="Spencer B."/>
            <person name="Stalker J."/>
            <person name="Stange-thomann N."/>
            <person name="Stavropoulos S."/>
            <person name="Stetson K."/>
            <person name="Stone C."/>
            <person name="Stone S."/>
            <person name="Stubbs M."/>
            <person name="Talamas J."/>
            <person name="Tchuinga P."/>
            <person name="Tenzing P."/>
            <person name="Tesfaye S."/>
            <person name="Theodore J."/>
            <person name="Thoulutsang Y."/>
            <person name="Topham K."/>
            <person name="Towey S."/>
            <person name="Tsamla T."/>
            <person name="Tsomo N."/>
            <person name="Vallee D."/>
            <person name="Vassiliev H."/>
            <person name="Venkataraman V."/>
            <person name="Vinson J."/>
            <person name="Vo A."/>
            <person name="Wade C."/>
            <person name="Wang S."/>
            <person name="Wangchuk T."/>
            <person name="Wangdi T."/>
            <person name="Whittaker C."/>
            <person name="Wilkinson J."/>
            <person name="Wu Y."/>
            <person name="Wyman D."/>
            <person name="Yadav S."/>
            <person name="Yang S."/>
            <person name="Yang X."/>
            <person name="Yeager S."/>
            <person name="Yee E."/>
            <person name="Young G."/>
            <person name="Zainoun J."/>
            <person name="Zembeck L."/>
            <person name="Zimmer A."/>
            <person name="Zody M."/>
            <person name="Lander E."/>
        </authorList>
    </citation>
    <scope>NUCLEOTIDE SEQUENCE [LARGE SCALE GENOMIC DNA]</scope>
</reference>
<dbReference type="GO" id="GO:0051015">
    <property type="term" value="F:actin filament binding"/>
    <property type="evidence" value="ECO:0007669"/>
    <property type="project" value="InterPro"/>
</dbReference>
<dbReference type="FunCoup" id="H2ZGB5">
    <property type="interactions" value="4"/>
</dbReference>